<name>A0ABT9SIM5_9FLAO</name>
<comment type="caution">
    <text evidence="1">The sequence shown here is derived from an EMBL/GenBank/DDBJ whole genome shotgun (WGS) entry which is preliminary data.</text>
</comment>
<proteinExistence type="predicted"/>
<sequence length="246" mass="29365">MNQRFEIIQPPEKLADGFLEFAKSIHQKTIDRGTKFTEEEMAEIFNNSFPGISRANILFWVADVNKFIKTVNLILSDLEDLKNDKNTLKGEPVIRSEFLFQSFFGEFFKMREIAKLYLKFLKNLKLLNNVNKEEFYNFYQRAFDWVYKIRNQFIHLGMEMKNVDVDFDIEIINEFPEQDRIKFIKAFNESNTRENTVEFQCAIYIKIIKHIMKNYIELQILINETLADLILSFEKHNLEITITVNK</sequence>
<organism evidence="1 2">
    <name type="scientific">Chryseobacterium lathyri</name>
    <dbReference type="NCBI Taxonomy" id="395933"/>
    <lineage>
        <taxon>Bacteria</taxon>
        <taxon>Pseudomonadati</taxon>
        <taxon>Bacteroidota</taxon>
        <taxon>Flavobacteriia</taxon>
        <taxon>Flavobacteriales</taxon>
        <taxon>Weeksellaceae</taxon>
        <taxon>Chryseobacterium group</taxon>
        <taxon>Chryseobacterium</taxon>
    </lineage>
</organism>
<evidence type="ECO:0000313" key="1">
    <source>
        <dbReference type="EMBL" id="MDP9959286.1"/>
    </source>
</evidence>
<gene>
    <name evidence="1" type="ORF">J2T04_001165</name>
</gene>
<dbReference type="Proteomes" id="UP001235513">
    <property type="component" value="Unassembled WGS sequence"/>
</dbReference>
<accession>A0ABT9SIM5</accession>
<reference evidence="1 2" key="1">
    <citation type="submission" date="2023-07" db="EMBL/GenBank/DDBJ databases">
        <title>Sorghum-associated microbial communities from plants grown in Nebraska, USA.</title>
        <authorList>
            <person name="Schachtman D."/>
        </authorList>
    </citation>
    <scope>NUCLEOTIDE SEQUENCE [LARGE SCALE GENOMIC DNA]</scope>
    <source>
        <strain evidence="1 2">CC351</strain>
    </source>
</reference>
<evidence type="ECO:0008006" key="3">
    <source>
        <dbReference type="Google" id="ProtNLM"/>
    </source>
</evidence>
<protein>
    <recommendedName>
        <fullName evidence="3">Cthe-2314-like HEPN domain-containing protein</fullName>
    </recommendedName>
</protein>
<dbReference type="RefSeq" id="WP_306841974.1">
    <property type="nucleotide sequence ID" value="NZ_JAUSRL010000002.1"/>
</dbReference>
<evidence type="ECO:0000313" key="2">
    <source>
        <dbReference type="Proteomes" id="UP001235513"/>
    </source>
</evidence>
<keyword evidence="2" id="KW-1185">Reference proteome</keyword>
<dbReference type="EMBL" id="JAUSRL010000002">
    <property type="protein sequence ID" value="MDP9959286.1"/>
    <property type="molecule type" value="Genomic_DNA"/>
</dbReference>